<dbReference type="RefSeq" id="WP_229122225.1">
    <property type="nucleotide sequence ID" value="NZ_CP064791.1"/>
</dbReference>
<gene>
    <name evidence="1" type="ORF">HSEST_0738</name>
</gene>
<protein>
    <submittedName>
        <fullName evidence="1">Uncharacterized protein</fullName>
    </submittedName>
</protein>
<organism evidence="1 2">
    <name type="scientific">Halapricum desulfuricans</name>
    <dbReference type="NCBI Taxonomy" id="2841257"/>
    <lineage>
        <taxon>Archaea</taxon>
        <taxon>Methanobacteriati</taxon>
        <taxon>Methanobacteriota</taxon>
        <taxon>Stenosarchaea group</taxon>
        <taxon>Halobacteria</taxon>
        <taxon>Halobacteriales</taxon>
        <taxon>Haloarculaceae</taxon>
        <taxon>Halapricum</taxon>
    </lineage>
</organism>
<accession>A0A897NU13</accession>
<keyword evidence="2" id="KW-1185">Reference proteome</keyword>
<dbReference type="AlphaFoldDB" id="A0A897NU13"/>
<sequence length="81" mass="9134">MLVETSLQTNAEASIIRHRFLEDIREDDDQWEQYAGGITPSIEQNPSEPASDFVDDSWGQIKRRQQFTALVGTAVPGDELL</sequence>
<reference evidence="1 2" key="1">
    <citation type="submission" date="2020-11" db="EMBL/GenBank/DDBJ databases">
        <title>Carbohydrate-dependent, anaerobic sulfur respiration: A novel catabolism in halophilic archaea.</title>
        <authorList>
            <person name="Sorokin D.Y."/>
            <person name="Messina E."/>
            <person name="Smedile F."/>
            <person name="La Cono V."/>
            <person name="Hallsworth J.E."/>
            <person name="Yakimov M.M."/>
        </authorList>
    </citation>
    <scope>NUCLEOTIDE SEQUENCE [LARGE SCALE GENOMIC DNA]</scope>
    <source>
        <strain evidence="1 2">HSR-Est</strain>
    </source>
</reference>
<dbReference type="Proteomes" id="UP000663292">
    <property type="component" value="Chromosome"/>
</dbReference>
<dbReference type="EMBL" id="CP064791">
    <property type="protein sequence ID" value="QSG14283.1"/>
    <property type="molecule type" value="Genomic_DNA"/>
</dbReference>
<name>A0A897NU13_9EURY</name>
<evidence type="ECO:0000313" key="2">
    <source>
        <dbReference type="Proteomes" id="UP000663292"/>
    </source>
</evidence>
<evidence type="ECO:0000313" key="1">
    <source>
        <dbReference type="EMBL" id="QSG14283.1"/>
    </source>
</evidence>
<dbReference type="GeneID" id="68857378"/>
<proteinExistence type="predicted"/>